<keyword evidence="2" id="KW-1185">Reference proteome</keyword>
<evidence type="ECO:0008006" key="3">
    <source>
        <dbReference type="Google" id="ProtNLM"/>
    </source>
</evidence>
<evidence type="ECO:0000313" key="2">
    <source>
        <dbReference type="Proteomes" id="UP000626697"/>
    </source>
</evidence>
<name>A0ABR6CMT7_9BACI</name>
<protein>
    <recommendedName>
        <fullName evidence="3">Aldolase</fullName>
    </recommendedName>
</protein>
<dbReference type="Gene3D" id="3.40.50.300">
    <property type="entry name" value="P-loop containing nucleotide triphosphate hydrolases"/>
    <property type="match status" value="1"/>
</dbReference>
<comment type="caution">
    <text evidence="1">The sequence shown here is derived from an EMBL/GenBank/DDBJ whole genome shotgun (WGS) entry which is preliminary data.</text>
</comment>
<dbReference type="InterPro" id="IPR027417">
    <property type="entry name" value="P-loop_NTPase"/>
</dbReference>
<proteinExistence type="predicted"/>
<gene>
    <name evidence="1" type="ORF">HNP81_001531</name>
</gene>
<dbReference type="Proteomes" id="UP000626697">
    <property type="component" value="Unassembled WGS sequence"/>
</dbReference>
<reference evidence="1 2" key="1">
    <citation type="submission" date="2020-08" db="EMBL/GenBank/DDBJ databases">
        <title>Genomic Encyclopedia of Type Strains, Phase IV (KMG-IV): sequencing the most valuable type-strain genomes for metagenomic binning, comparative biology and taxonomic classification.</title>
        <authorList>
            <person name="Goeker M."/>
        </authorList>
    </citation>
    <scope>NUCLEOTIDE SEQUENCE [LARGE SCALE GENOMIC DNA]</scope>
    <source>
        <strain evidence="1 2">DSM 105481</strain>
    </source>
</reference>
<sequence>MINTAHTFVYKAFGYTISSEIPLPELPTIKLEDYLSDITVKRLDLINLWSELSSENDYFVINENQIVFQIPEIAIFLIRNGNEICFSPFVDIHDKHLRLYILGTCMGAILMQRKILPLHGSAIAINGKAYAIVGESGAGKSTLASAFLQKGFQLLSDDVIPVTFSSDDTPIVTPAYPQQKLWIESLNQFEMNADDFQSIVERETKFAVPVFSQFASESLPLGGIFELIISEDERIELLPIKKMERFLTVYQHTYRNFFIEDSGLMDWHFNTSAKFVNKINLYQLSRPQSRFTAHELADCILTTIEKEVSYLKN</sequence>
<dbReference type="EMBL" id="JACJHX010000003">
    <property type="protein sequence ID" value="MBA9026246.1"/>
    <property type="molecule type" value="Genomic_DNA"/>
</dbReference>
<evidence type="ECO:0000313" key="1">
    <source>
        <dbReference type="EMBL" id="MBA9026246.1"/>
    </source>
</evidence>
<dbReference type="SUPFAM" id="SSF53795">
    <property type="entry name" value="PEP carboxykinase-like"/>
    <property type="match status" value="1"/>
</dbReference>
<accession>A0ABR6CMT7</accession>
<dbReference type="RefSeq" id="WP_182502128.1">
    <property type="nucleotide sequence ID" value="NZ_JACJHX010000003.1"/>
</dbReference>
<organism evidence="1 2">
    <name type="scientific">Peribacillus huizhouensis</name>
    <dbReference type="NCBI Taxonomy" id="1501239"/>
    <lineage>
        <taxon>Bacteria</taxon>
        <taxon>Bacillati</taxon>
        <taxon>Bacillota</taxon>
        <taxon>Bacilli</taxon>
        <taxon>Bacillales</taxon>
        <taxon>Bacillaceae</taxon>
        <taxon>Peribacillus</taxon>
    </lineage>
</organism>